<accession>A0A6B0XZJ9</accession>
<dbReference type="PANTHER" id="PTHR47514">
    <property type="entry name" value="TRANSKETOLASE N-TERMINAL SECTION-RELATED"/>
    <property type="match status" value="1"/>
</dbReference>
<evidence type="ECO:0000256" key="2">
    <source>
        <dbReference type="ARBA" id="ARBA00007131"/>
    </source>
</evidence>
<dbReference type="Pfam" id="PF00456">
    <property type="entry name" value="Transketolase_N"/>
    <property type="match status" value="1"/>
</dbReference>
<comment type="caution">
    <text evidence="5">The sequence shown here is derived from an EMBL/GenBank/DDBJ whole genome shotgun (WGS) entry which is preliminary data.</text>
</comment>
<dbReference type="AlphaFoldDB" id="A0A6B0XZJ9"/>
<sequence length="295" mass="32073">MTSNSAKRIKSLELQAARMRRNVVDICMQRGGYAGQGVALSDVGACIYFDEMRPDGNGWYHDRFVNSNGHDTIINFAAMAELGVYTMEELRTMGADGSPIDQSPIEGARGFEITSGSLGTGVSQAAGIALGERKKGSDKRVICLLSDGELHEGSVWEAFMFAAHYKLSNFIVIIDNNDLGATGKTSEVMAVEPIKEKMEAFGLHARQINGNSIPEILDAFEEARNAKGKPFAMIADTRIFAGIGVYQDAIPFAHFVGANGRWDTGYLEWEPGWQEILGTIERLEAELAALDIGQA</sequence>
<name>A0A6B0XZJ9_9RHOB</name>
<dbReference type="InterPro" id="IPR029061">
    <property type="entry name" value="THDP-binding"/>
</dbReference>
<proteinExistence type="inferred from homology"/>
<evidence type="ECO:0000259" key="4">
    <source>
        <dbReference type="Pfam" id="PF00456"/>
    </source>
</evidence>
<dbReference type="SUPFAM" id="SSF52518">
    <property type="entry name" value="Thiamin diphosphate-binding fold (THDP-binding)"/>
    <property type="match status" value="1"/>
</dbReference>
<evidence type="ECO:0000313" key="5">
    <source>
        <dbReference type="EMBL" id="MXY34154.1"/>
    </source>
</evidence>
<dbReference type="Gene3D" id="3.40.50.970">
    <property type="match status" value="1"/>
</dbReference>
<protein>
    <submittedName>
        <fullName evidence="5">Transketolase</fullName>
    </submittedName>
</protein>
<feature type="domain" description="Transketolase N-terminal" evidence="4">
    <location>
        <begin position="22"/>
        <end position="240"/>
    </location>
</feature>
<organism evidence="5">
    <name type="scientific">Boseongicola sp. SB0664_bin_43</name>
    <dbReference type="NCBI Taxonomy" id="2604844"/>
    <lineage>
        <taxon>Bacteria</taxon>
        <taxon>Pseudomonadati</taxon>
        <taxon>Pseudomonadota</taxon>
        <taxon>Alphaproteobacteria</taxon>
        <taxon>Rhodobacterales</taxon>
        <taxon>Paracoccaceae</taxon>
        <taxon>Boseongicola</taxon>
    </lineage>
</organism>
<evidence type="ECO:0000256" key="3">
    <source>
        <dbReference type="ARBA" id="ARBA00023052"/>
    </source>
</evidence>
<reference evidence="5" key="1">
    <citation type="submission" date="2019-09" db="EMBL/GenBank/DDBJ databases">
        <title>Characterisation of the sponge microbiome using genome-centric metagenomics.</title>
        <authorList>
            <person name="Engelberts J.P."/>
            <person name="Robbins S.J."/>
            <person name="De Goeij J.M."/>
            <person name="Aranda M."/>
            <person name="Bell S.C."/>
            <person name="Webster N.S."/>
        </authorList>
    </citation>
    <scope>NUCLEOTIDE SEQUENCE</scope>
    <source>
        <strain evidence="5">SB0664_bin_43</strain>
    </source>
</reference>
<comment type="cofactor">
    <cofactor evidence="1">
        <name>thiamine diphosphate</name>
        <dbReference type="ChEBI" id="CHEBI:58937"/>
    </cofactor>
</comment>
<gene>
    <name evidence="5" type="ORF">F4Y60_08720</name>
</gene>
<dbReference type="InterPro" id="IPR005474">
    <property type="entry name" value="Transketolase_N"/>
</dbReference>
<dbReference type="EMBL" id="VXRY01000345">
    <property type="protein sequence ID" value="MXY34154.1"/>
    <property type="molecule type" value="Genomic_DNA"/>
</dbReference>
<evidence type="ECO:0000256" key="1">
    <source>
        <dbReference type="ARBA" id="ARBA00001964"/>
    </source>
</evidence>
<dbReference type="PANTHER" id="PTHR47514:SF1">
    <property type="entry name" value="TRANSKETOLASE N-TERMINAL SECTION-RELATED"/>
    <property type="match status" value="1"/>
</dbReference>
<keyword evidence="3" id="KW-0786">Thiamine pyrophosphate</keyword>
<comment type="similarity">
    <text evidence="2">Belongs to the transketolase family.</text>
</comment>